<name>A0A4C1YY43_EUMVA</name>
<protein>
    <submittedName>
        <fullName evidence="2">Uncharacterized protein</fullName>
    </submittedName>
</protein>
<proteinExistence type="predicted"/>
<dbReference type="AlphaFoldDB" id="A0A4C1YY43"/>
<evidence type="ECO:0000313" key="2">
    <source>
        <dbReference type="EMBL" id="GBP79255.1"/>
    </source>
</evidence>
<accession>A0A4C1YY43</accession>
<evidence type="ECO:0000313" key="3">
    <source>
        <dbReference type="Proteomes" id="UP000299102"/>
    </source>
</evidence>
<organism evidence="2 3">
    <name type="scientific">Eumeta variegata</name>
    <name type="common">Bagworm moth</name>
    <name type="synonym">Eumeta japonica</name>
    <dbReference type="NCBI Taxonomy" id="151549"/>
    <lineage>
        <taxon>Eukaryota</taxon>
        <taxon>Metazoa</taxon>
        <taxon>Ecdysozoa</taxon>
        <taxon>Arthropoda</taxon>
        <taxon>Hexapoda</taxon>
        <taxon>Insecta</taxon>
        <taxon>Pterygota</taxon>
        <taxon>Neoptera</taxon>
        <taxon>Endopterygota</taxon>
        <taxon>Lepidoptera</taxon>
        <taxon>Glossata</taxon>
        <taxon>Ditrysia</taxon>
        <taxon>Tineoidea</taxon>
        <taxon>Psychidae</taxon>
        <taxon>Oiketicinae</taxon>
        <taxon>Eumeta</taxon>
    </lineage>
</organism>
<comment type="caution">
    <text evidence="2">The sequence shown here is derived from an EMBL/GenBank/DDBJ whole genome shotgun (WGS) entry which is preliminary data.</text>
</comment>
<gene>
    <name evidence="2" type="ORF">EVAR_87350_1</name>
</gene>
<reference evidence="2 3" key="1">
    <citation type="journal article" date="2019" name="Commun. Biol.">
        <title>The bagworm genome reveals a unique fibroin gene that provides high tensile strength.</title>
        <authorList>
            <person name="Kono N."/>
            <person name="Nakamura H."/>
            <person name="Ohtoshi R."/>
            <person name="Tomita M."/>
            <person name="Numata K."/>
            <person name="Arakawa K."/>
        </authorList>
    </citation>
    <scope>NUCLEOTIDE SEQUENCE [LARGE SCALE GENOMIC DNA]</scope>
</reference>
<feature type="region of interest" description="Disordered" evidence="1">
    <location>
        <begin position="53"/>
        <end position="80"/>
    </location>
</feature>
<feature type="region of interest" description="Disordered" evidence="1">
    <location>
        <begin position="106"/>
        <end position="141"/>
    </location>
</feature>
<keyword evidence="3" id="KW-1185">Reference proteome</keyword>
<sequence length="168" mass="18083">MSPVPTLWPPRRPTATPTRVALNVWSLTGSETAHTRFEGKILTVALKSYGQHRGMPKAPKFSIKTRPNTKGPSTPRPLPGIWKTSALTSKDNSVVSFPPRALFQHVREEPTLEGRPGAPRKSARCTSPASPPASMTAGPTSFGDDIQTVMAVLRAVLSSEISEFAGQL</sequence>
<dbReference type="EMBL" id="BGZK01001406">
    <property type="protein sequence ID" value="GBP79255.1"/>
    <property type="molecule type" value="Genomic_DNA"/>
</dbReference>
<dbReference type="Proteomes" id="UP000299102">
    <property type="component" value="Unassembled WGS sequence"/>
</dbReference>
<evidence type="ECO:0000256" key="1">
    <source>
        <dbReference type="SAM" id="MobiDB-lite"/>
    </source>
</evidence>